<evidence type="ECO:0000313" key="3">
    <source>
        <dbReference type="Proteomes" id="UP000663879"/>
    </source>
</evidence>
<comment type="caution">
    <text evidence="2">The sequence shown here is derived from an EMBL/GenBank/DDBJ whole genome shotgun (WGS) entry which is preliminary data.</text>
</comment>
<protein>
    <submittedName>
        <fullName evidence="2">Uncharacterized protein</fullName>
    </submittedName>
</protein>
<sequence length="265" mass="30276">MSNLGSLNKQKIHSTHTTSTHGANFFQKRFNQLPSLFSNNMSERDEDEYTSPPAPPPPLASTSSTTKKEKFRIRNFLSVSTSSQNSSQENNDGRSQKKITHQSSLNSTLTSKSTIQVIIGEPKKLAKSRLKECLNQKNVRRKSSSINTGCVNFANSCNKLSNSNTFKRQHLDVNLIEKAARRGSIHFYDKKKKNSNDELDDFRQRLLKLQRLQLEFLKANPLLSSNGTYRRKRAFVINEDFDNDDQNFRILPRLSHAISSLVSYY</sequence>
<feature type="compositionally biased region" description="Polar residues" evidence="1">
    <location>
        <begin position="1"/>
        <end position="22"/>
    </location>
</feature>
<gene>
    <name evidence="2" type="ORF">OXX778_LOCUS4301</name>
</gene>
<evidence type="ECO:0000313" key="2">
    <source>
        <dbReference type="EMBL" id="CAF0758433.1"/>
    </source>
</evidence>
<accession>A0A813Q1U0</accession>
<dbReference type="Proteomes" id="UP000663879">
    <property type="component" value="Unassembled WGS sequence"/>
</dbReference>
<organism evidence="2 3">
    <name type="scientific">Brachionus calyciflorus</name>
    <dbReference type="NCBI Taxonomy" id="104777"/>
    <lineage>
        <taxon>Eukaryota</taxon>
        <taxon>Metazoa</taxon>
        <taxon>Spiralia</taxon>
        <taxon>Gnathifera</taxon>
        <taxon>Rotifera</taxon>
        <taxon>Eurotatoria</taxon>
        <taxon>Monogononta</taxon>
        <taxon>Pseudotrocha</taxon>
        <taxon>Ploima</taxon>
        <taxon>Brachionidae</taxon>
        <taxon>Brachionus</taxon>
    </lineage>
</organism>
<dbReference type="OrthoDB" id="10525671at2759"/>
<proteinExistence type="predicted"/>
<keyword evidence="3" id="KW-1185">Reference proteome</keyword>
<feature type="region of interest" description="Disordered" evidence="1">
    <location>
        <begin position="1"/>
        <end position="24"/>
    </location>
</feature>
<feature type="region of interest" description="Disordered" evidence="1">
    <location>
        <begin position="42"/>
        <end position="107"/>
    </location>
</feature>
<evidence type="ECO:0000256" key="1">
    <source>
        <dbReference type="SAM" id="MobiDB-lite"/>
    </source>
</evidence>
<dbReference type="AlphaFoldDB" id="A0A813Q1U0"/>
<dbReference type="EMBL" id="CAJNOC010000414">
    <property type="protein sequence ID" value="CAF0758433.1"/>
    <property type="molecule type" value="Genomic_DNA"/>
</dbReference>
<name>A0A813Q1U0_9BILA</name>
<reference evidence="2" key="1">
    <citation type="submission" date="2021-02" db="EMBL/GenBank/DDBJ databases">
        <authorList>
            <person name="Nowell W R."/>
        </authorList>
    </citation>
    <scope>NUCLEOTIDE SEQUENCE</scope>
    <source>
        <strain evidence="2">Ploen Becks lab</strain>
    </source>
</reference>
<feature type="compositionally biased region" description="Low complexity" evidence="1">
    <location>
        <begin position="78"/>
        <end position="90"/>
    </location>
</feature>